<dbReference type="SMART" id="SM00062">
    <property type="entry name" value="PBPb"/>
    <property type="match status" value="1"/>
</dbReference>
<dbReference type="Pfam" id="PF00497">
    <property type="entry name" value="SBP_bac_3"/>
    <property type="match status" value="1"/>
</dbReference>
<gene>
    <name evidence="4" type="ORF">H3H36_05460</name>
</gene>
<dbReference type="PANTHER" id="PTHR35936:SF19">
    <property type="entry name" value="AMINO-ACID-BINDING PROTEIN YXEM-RELATED"/>
    <property type="match status" value="1"/>
</dbReference>
<evidence type="ECO:0000259" key="3">
    <source>
        <dbReference type="SMART" id="SM00062"/>
    </source>
</evidence>
<keyword evidence="1 2" id="KW-0732">Signal</keyword>
<feature type="chain" id="PRO_5031047865" evidence="2">
    <location>
        <begin position="29"/>
        <end position="262"/>
    </location>
</feature>
<sequence>MAARRGGRRWCRLAVAALWCGAMALARADEITMAFGEKIPPFCFPETNSGIEIEVLSQALAFRGHVLKPVYYSFARIPVAFKSHQVDAAMTDLGQDMTAVGAYYADPAVFYDNVFITLKERNIVIRKPEDLKGLSVLSFPGGAKRYPDWLGAVNKAGRYFEQNDQALQVLTLDKGRYDVVLSDRNIFRYFTLLLSLNKSIQLRPVTEQSFVKFNPMDYRAVFWNKRYRDDFNAGLKHIKENGHFDAIYRKYLGDNKAEPKQD</sequence>
<accession>A0A7W2EF42</accession>
<feature type="signal peptide" evidence="2">
    <location>
        <begin position="1"/>
        <end position="28"/>
    </location>
</feature>
<dbReference type="RefSeq" id="WP_182214981.1">
    <property type="nucleotide sequence ID" value="NZ_JACEZS010000003.1"/>
</dbReference>
<dbReference type="AlphaFoldDB" id="A0A7W2EF42"/>
<reference evidence="4 5" key="1">
    <citation type="submission" date="2020-07" db="EMBL/GenBank/DDBJ databases">
        <title>Novel species isolated from subtropical streams in China.</title>
        <authorList>
            <person name="Lu H."/>
        </authorList>
    </citation>
    <scope>NUCLEOTIDE SEQUENCE [LARGE SCALE GENOMIC DNA]</scope>
    <source>
        <strain evidence="4 5">FT3S</strain>
    </source>
</reference>
<name>A0A7W2EF42_9BURK</name>
<feature type="domain" description="Solute-binding protein family 3/N-terminal" evidence="3">
    <location>
        <begin position="30"/>
        <end position="255"/>
    </location>
</feature>
<dbReference type="InterPro" id="IPR001638">
    <property type="entry name" value="Solute-binding_3/MltF_N"/>
</dbReference>
<dbReference type="Proteomes" id="UP000566711">
    <property type="component" value="Unassembled WGS sequence"/>
</dbReference>
<dbReference type="EMBL" id="JACEZS010000003">
    <property type="protein sequence ID" value="MBA5604807.1"/>
    <property type="molecule type" value="Genomic_DNA"/>
</dbReference>
<evidence type="ECO:0000256" key="1">
    <source>
        <dbReference type="ARBA" id="ARBA00022729"/>
    </source>
</evidence>
<evidence type="ECO:0000313" key="5">
    <source>
        <dbReference type="Proteomes" id="UP000566711"/>
    </source>
</evidence>
<keyword evidence="5" id="KW-1185">Reference proteome</keyword>
<dbReference type="PANTHER" id="PTHR35936">
    <property type="entry name" value="MEMBRANE-BOUND LYTIC MUREIN TRANSGLYCOSYLASE F"/>
    <property type="match status" value="1"/>
</dbReference>
<dbReference type="Gene3D" id="3.40.190.10">
    <property type="entry name" value="Periplasmic binding protein-like II"/>
    <property type="match status" value="2"/>
</dbReference>
<evidence type="ECO:0000256" key="2">
    <source>
        <dbReference type="SAM" id="SignalP"/>
    </source>
</evidence>
<proteinExistence type="predicted"/>
<organism evidence="4 5">
    <name type="scientific">Rugamonas fusca</name>
    <dbReference type="NCBI Taxonomy" id="2758568"/>
    <lineage>
        <taxon>Bacteria</taxon>
        <taxon>Pseudomonadati</taxon>
        <taxon>Pseudomonadota</taxon>
        <taxon>Betaproteobacteria</taxon>
        <taxon>Burkholderiales</taxon>
        <taxon>Oxalobacteraceae</taxon>
        <taxon>Telluria group</taxon>
        <taxon>Rugamonas</taxon>
    </lineage>
</organism>
<evidence type="ECO:0000313" key="4">
    <source>
        <dbReference type="EMBL" id="MBA5604807.1"/>
    </source>
</evidence>
<dbReference type="SUPFAM" id="SSF53850">
    <property type="entry name" value="Periplasmic binding protein-like II"/>
    <property type="match status" value="1"/>
</dbReference>
<protein>
    <submittedName>
        <fullName evidence="4">ABC transporter substrate-binding protein</fullName>
    </submittedName>
</protein>
<comment type="caution">
    <text evidence="4">The sequence shown here is derived from an EMBL/GenBank/DDBJ whole genome shotgun (WGS) entry which is preliminary data.</text>
</comment>